<evidence type="ECO:0000313" key="1">
    <source>
        <dbReference type="EMBL" id="KAG5579739.1"/>
    </source>
</evidence>
<comment type="caution">
    <text evidence="1">The sequence shown here is derived from an EMBL/GenBank/DDBJ whole genome shotgun (WGS) entry which is preliminary data.</text>
</comment>
<evidence type="ECO:0000313" key="2">
    <source>
        <dbReference type="Proteomes" id="UP000824120"/>
    </source>
</evidence>
<protein>
    <submittedName>
        <fullName evidence="1">Uncharacterized protein</fullName>
    </submittedName>
</protein>
<reference evidence="1 2" key="1">
    <citation type="submission" date="2020-09" db="EMBL/GenBank/DDBJ databases">
        <title>De no assembly of potato wild relative species, Solanum commersonii.</title>
        <authorList>
            <person name="Cho K."/>
        </authorList>
    </citation>
    <scope>NUCLEOTIDE SEQUENCE [LARGE SCALE GENOMIC DNA]</scope>
    <source>
        <strain evidence="1">LZ3.2</strain>
        <tissue evidence="1">Leaf</tissue>
    </source>
</reference>
<name>A0A9J5WV95_SOLCO</name>
<sequence>MLEQSLQNPLKLENENILIFENLCSSESLSAVSQDRRYTRRSAFWLISSPSCFSLQPLRILSWLNAQEKKAISRLIGDSPIGLGNLQTFISLFFSAALFFMPTDHSAQLFRIVNTLGNPSFGRFHRLLALAFSLFTL</sequence>
<dbReference type="EMBL" id="JACXVP010000010">
    <property type="protein sequence ID" value="KAG5579739.1"/>
    <property type="molecule type" value="Genomic_DNA"/>
</dbReference>
<organism evidence="1 2">
    <name type="scientific">Solanum commersonii</name>
    <name type="common">Commerson's wild potato</name>
    <name type="synonym">Commerson's nightshade</name>
    <dbReference type="NCBI Taxonomy" id="4109"/>
    <lineage>
        <taxon>Eukaryota</taxon>
        <taxon>Viridiplantae</taxon>
        <taxon>Streptophyta</taxon>
        <taxon>Embryophyta</taxon>
        <taxon>Tracheophyta</taxon>
        <taxon>Spermatophyta</taxon>
        <taxon>Magnoliopsida</taxon>
        <taxon>eudicotyledons</taxon>
        <taxon>Gunneridae</taxon>
        <taxon>Pentapetalae</taxon>
        <taxon>asterids</taxon>
        <taxon>lamiids</taxon>
        <taxon>Solanales</taxon>
        <taxon>Solanaceae</taxon>
        <taxon>Solanoideae</taxon>
        <taxon>Solaneae</taxon>
        <taxon>Solanum</taxon>
    </lineage>
</organism>
<keyword evidence="2" id="KW-1185">Reference proteome</keyword>
<proteinExistence type="predicted"/>
<gene>
    <name evidence="1" type="ORF">H5410_050366</name>
</gene>
<accession>A0A9J5WV95</accession>
<dbReference type="AlphaFoldDB" id="A0A9J5WV95"/>
<dbReference type="Proteomes" id="UP000824120">
    <property type="component" value="Chromosome 10"/>
</dbReference>